<feature type="region of interest" description="Disordered" evidence="1">
    <location>
        <begin position="97"/>
        <end position="145"/>
    </location>
</feature>
<organism evidence="2 3">
    <name type="scientific">Mollisia scopiformis</name>
    <name type="common">Conifer needle endophyte fungus</name>
    <name type="synonym">Phialocephala scopiformis</name>
    <dbReference type="NCBI Taxonomy" id="149040"/>
    <lineage>
        <taxon>Eukaryota</taxon>
        <taxon>Fungi</taxon>
        <taxon>Dikarya</taxon>
        <taxon>Ascomycota</taxon>
        <taxon>Pezizomycotina</taxon>
        <taxon>Leotiomycetes</taxon>
        <taxon>Helotiales</taxon>
        <taxon>Mollisiaceae</taxon>
        <taxon>Mollisia</taxon>
    </lineage>
</organism>
<feature type="compositionally biased region" description="Low complexity" evidence="1">
    <location>
        <begin position="59"/>
        <end position="78"/>
    </location>
</feature>
<dbReference type="PANTHER" id="PTHR38116:SF9">
    <property type="entry name" value="BZIP DOMAIN-CONTAINING PROTEIN"/>
    <property type="match status" value="1"/>
</dbReference>
<dbReference type="InParanoid" id="A0A132B6X9"/>
<dbReference type="OrthoDB" id="5973539at2759"/>
<evidence type="ECO:0000313" key="3">
    <source>
        <dbReference type="Proteomes" id="UP000070700"/>
    </source>
</evidence>
<sequence length="303" mass="33451">MEASSTLRVGRSEDDDWTKVKDGAERKKIQNRLAQRIHRKKYGRKKKSQLPNPRDESIDTVSSSTSQSTHSSGSAGTTDQTSSEIDITLLEEVGFSTLDETDNSPPDSSRGSSSSGGSSVTDPNVSRSLEISNSFPTPKTPSPLTDTNFLVLQTTHTITAMLFNASLLNIACSNVRGRSIFIPTTLATPSSLAPTPLQLTLPHWPYIDIIPLPALRNKLLQAHELIDPRDIWQDFINGEVKVWGSQSWDERGWEITEGFAVKWWFLMDEDVLGTTNFWRAARGEKGLDAKGLRNRIGQVVGVA</sequence>
<evidence type="ECO:0000256" key="1">
    <source>
        <dbReference type="SAM" id="MobiDB-lite"/>
    </source>
</evidence>
<dbReference type="EMBL" id="KQ947436">
    <property type="protein sequence ID" value="KUJ08160.1"/>
    <property type="molecule type" value="Genomic_DNA"/>
</dbReference>
<protein>
    <recommendedName>
        <fullName evidence="4">BZIP domain-containing protein</fullName>
    </recommendedName>
</protein>
<dbReference type="AlphaFoldDB" id="A0A132B6X9"/>
<feature type="compositionally biased region" description="Low complexity" evidence="1">
    <location>
        <begin position="108"/>
        <end position="119"/>
    </location>
</feature>
<reference evidence="2 3" key="1">
    <citation type="submission" date="2015-10" db="EMBL/GenBank/DDBJ databases">
        <title>Full genome of DAOMC 229536 Phialocephala scopiformis, a fungal endophyte of spruce producing the potent anti-insectan compound rugulosin.</title>
        <authorList>
            <consortium name="DOE Joint Genome Institute"/>
            <person name="Walker A.K."/>
            <person name="Frasz S.L."/>
            <person name="Seifert K.A."/>
            <person name="Miller J.D."/>
            <person name="Mondo S.J."/>
            <person name="Labutti K."/>
            <person name="Lipzen A."/>
            <person name="Dockter R."/>
            <person name="Kennedy M."/>
            <person name="Grigoriev I.V."/>
            <person name="Spatafora J.W."/>
        </authorList>
    </citation>
    <scope>NUCLEOTIDE SEQUENCE [LARGE SCALE GENOMIC DNA]</scope>
    <source>
        <strain evidence="2 3">CBS 120377</strain>
    </source>
</reference>
<dbReference type="GeneID" id="28825953"/>
<name>A0A132B6X9_MOLSC</name>
<feature type="compositionally biased region" description="Basic residues" evidence="1">
    <location>
        <begin position="35"/>
        <end position="48"/>
    </location>
</feature>
<dbReference type="InterPro" id="IPR021833">
    <property type="entry name" value="DUF3425"/>
</dbReference>
<dbReference type="PANTHER" id="PTHR38116">
    <property type="entry name" value="CHROMOSOME 7, WHOLE GENOME SHOTGUN SEQUENCE"/>
    <property type="match status" value="1"/>
</dbReference>
<accession>A0A132B6X9</accession>
<feature type="compositionally biased region" description="Polar residues" evidence="1">
    <location>
        <begin position="120"/>
        <end position="145"/>
    </location>
</feature>
<evidence type="ECO:0008006" key="4">
    <source>
        <dbReference type="Google" id="ProtNLM"/>
    </source>
</evidence>
<dbReference type="Pfam" id="PF11905">
    <property type="entry name" value="DUF3425"/>
    <property type="match status" value="1"/>
</dbReference>
<proteinExistence type="predicted"/>
<dbReference type="Proteomes" id="UP000070700">
    <property type="component" value="Unassembled WGS sequence"/>
</dbReference>
<keyword evidence="3" id="KW-1185">Reference proteome</keyword>
<dbReference type="RefSeq" id="XP_018062515.1">
    <property type="nucleotide sequence ID" value="XM_018216227.1"/>
</dbReference>
<dbReference type="CDD" id="cd14688">
    <property type="entry name" value="bZIP_YAP"/>
    <property type="match status" value="1"/>
</dbReference>
<evidence type="ECO:0000313" key="2">
    <source>
        <dbReference type="EMBL" id="KUJ08160.1"/>
    </source>
</evidence>
<feature type="region of interest" description="Disordered" evidence="1">
    <location>
        <begin position="1"/>
        <end position="83"/>
    </location>
</feature>
<dbReference type="KEGG" id="psco:LY89DRAFT_691066"/>
<feature type="compositionally biased region" description="Basic and acidic residues" evidence="1">
    <location>
        <begin position="17"/>
        <end position="28"/>
    </location>
</feature>
<gene>
    <name evidence="2" type="ORF">LY89DRAFT_691066</name>
</gene>